<name>A0ABN3VA64_9PSEU</name>
<feature type="transmembrane region" description="Helical" evidence="5">
    <location>
        <begin position="15"/>
        <end position="36"/>
    </location>
</feature>
<dbReference type="Pfam" id="PF13564">
    <property type="entry name" value="DoxX_2"/>
    <property type="match status" value="1"/>
</dbReference>
<dbReference type="Proteomes" id="UP001500979">
    <property type="component" value="Unassembled WGS sequence"/>
</dbReference>
<evidence type="ECO:0000256" key="5">
    <source>
        <dbReference type="SAM" id="Phobius"/>
    </source>
</evidence>
<keyword evidence="3 5" id="KW-1133">Transmembrane helix</keyword>
<dbReference type="EMBL" id="BAAAUX010000011">
    <property type="protein sequence ID" value="GAA2785939.1"/>
    <property type="molecule type" value="Genomic_DNA"/>
</dbReference>
<feature type="transmembrane region" description="Helical" evidence="5">
    <location>
        <begin position="88"/>
        <end position="121"/>
    </location>
</feature>
<evidence type="ECO:0000313" key="6">
    <source>
        <dbReference type="EMBL" id="GAA2785939.1"/>
    </source>
</evidence>
<evidence type="ECO:0000256" key="2">
    <source>
        <dbReference type="ARBA" id="ARBA00022692"/>
    </source>
</evidence>
<gene>
    <name evidence="6" type="ORF">GCM10010470_20200</name>
</gene>
<dbReference type="InterPro" id="IPR032808">
    <property type="entry name" value="DoxX"/>
</dbReference>
<evidence type="ECO:0000256" key="4">
    <source>
        <dbReference type="ARBA" id="ARBA00023136"/>
    </source>
</evidence>
<protein>
    <recommendedName>
        <fullName evidence="8">DoxX family protein</fullName>
    </recommendedName>
</protein>
<evidence type="ECO:0000313" key="7">
    <source>
        <dbReference type="Proteomes" id="UP001500979"/>
    </source>
</evidence>
<organism evidence="6 7">
    <name type="scientific">Saccharopolyspora taberi</name>
    <dbReference type="NCBI Taxonomy" id="60895"/>
    <lineage>
        <taxon>Bacteria</taxon>
        <taxon>Bacillati</taxon>
        <taxon>Actinomycetota</taxon>
        <taxon>Actinomycetes</taxon>
        <taxon>Pseudonocardiales</taxon>
        <taxon>Pseudonocardiaceae</taxon>
        <taxon>Saccharopolyspora</taxon>
    </lineage>
</organism>
<sequence length="141" mass="14407">MTANANTGPAAASGAWNVVLWVLQVLIAALFLFGAYGKLTSDPLTVAGFEAMGAGQWLRYVAGVAELAGGVGLLIPVLSGLASAGLVLLLVFATVISFAQAPVMAVFPAVTLLVVAVVAWGRRDRTAQLLRLLSGRSAQTA</sequence>
<keyword evidence="7" id="KW-1185">Reference proteome</keyword>
<evidence type="ECO:0008006" key="8">
    <source>
        <dbReference type="Google" id="ProtNLM"/>
    </source>
</evidence>
<proteinExistence type="predicted"/>
<keyword evidence="4 5" id="KW-0472">Membrane</keyword>
<evidence type="ECO:0000256" key="3">
    <source>
        <dbReference type="ARBA" id="ARBA00022989"/>
    </source>
</evidence>
<keyword evidence="2 5" id="KW-0812">Transmembrane</keyword>
<comment type="subcellular location">
    <subcellularLocation>
        <location evidence="1">Membrane</location>
        <topology evidence="1">Multi-pass membrane protein</topology>
    </subcellularLocation>
</comment>
<accession>A0ABN3VA64</accession>
<feature type="transmembrane region" description="Helical" evidence="5">
    <location>
        <begin position="57"/>
        <end position="82"/>
    </location>
</feature>
<dbReference type="RefSeq" id="WP_344679285.1">
    <property type="nucleotide sequence ID" value="NZ_BAAAUX010000011.1"/>
</dbReference>
<evidence type="ECO:0000256" key="1">
    <source>
        <dbReference type="ARBA" id="ARBA00004141"/>
    </source>
</evidence>
<reference evidence="6 7" key="1">
    <citation type="journal article" date="2019" name="Int. J. Syst. Evol. Microbiol.">
        <title>The Global Catalogue of Microorganisms (GCM) 10K type strain sequencing project: providing services to taxonomists for standard genome sequencing and annotation.</title>
        <authorList>
            <consortium name="The Broad Institute Genomics Platform"/>
            <consortium name="The Broad Institute Genome Sequencing Center for Infectious Disease"/>
            <person name="Wu L."/>
            <person name="Ma J."/>
        </authorList>
    </citation>
    <scope>NUCLEOTIDE SEQUENCE [LARGE SCALE GENOMIC DNA]</scope>
    <source>
        <strain evidence="6 7">JCM 9383</strain>
    </source>
</reference>
<comment type="caution">
    <text evidence="6">The sequence shown here is derived from an EMBL/GenBank/DDBJ whole genome shotgun (WGS) entry which is preliminary data.</text>
</comment>